<feature type="binding site" evidence="12">
    <location>
        <position position="212"/>
    </location>
    <ligand>
        <name>substrate</name>
    </ligand>
</feature>
<dbReference type="EC" id="1.1.1.330" evidence="12"/>
<keyword evidence="7 12" id="KW-1133">Transmembrane helix</keyword>
<dbReference type="HAMAP" id="MF_03107">
    <property type="entry name" value="3_ketoreductase"/>
    <property type="match status" value="1"/>
</dbReference>
<comment type="caution">
    <text evidence="14">The sequence shown here is derived from an EMBL/GenBank/DDBJ whole genome shotgun (WGS) entry which is preliminary data.</text>
</comment>
<keyword evidence="15" id="KW-1185">Reference proteome</keyword>
<dbReference type="GeneID" id="36514401"/>
<dbReference type="SUPFAM" id="SSF51735">
    <property type="entry name" value="NAD(P)-binding Rossmann-fold domains"/>
    <property type="match status" value="1"/>
</dbReference>
<dbReference type="PANTHER" id="PTHR43086">
    <property type="entry name" value="VERY-LONG-CHAIN 3-OXOOACYL-COA REDUCTASE"/>
    <property type="match status" value="1"/>
</dbReference>
<dbReference type="PIRSF" id="PIRSF000126">
    <property type="entry name" value="11-beta-HSD1"/>
    <property type="match status" value="1"/>
</dbReference>
<dbReference type="OrthoDB" id="5545019at2759"/>
<evidence type="ECO:0000256" key="8">
    <source>
        <dbReference type="ARBA" id="ARBA00023002"/>
    </source>
</evidence>
<name>A0A2T0FDF6_9ASCO</name>
<dbReference type="Pfam" id="PF00106">
    <property type="entry name" value="adh_short"/>
    <property type="match status" value="1"/>
</dbReference>
<dbReference type="InterPro" id="IPR027533">
    <property type="entry name" value="3_ketoreductase_fungal"/>
</dbReference>
<protein>
    <recommendedName>
        <fullName evidence="12">Very-long-chain 3-oxoacyl-CoA reductase</fullName>
        <ecNumber evidence="12">1.1.1.330</ecNumber>
    </recommendedName>
    <alternativeName>
        <fullName evidence="12">3-ketoacyl-CoA reductase</fullName>
        <shortName evidence="12">3-ketoreductase</shortName>
        <shortName evidence="12">KAR</shortName>
    </alternativeName>
    <alternativeName>
        <fullName evidence="12">Microsomal beta-keto-reductase</fullName>
    </alternativeName>
</protein>
<evidence type="ECO:0000256" key="5">
    <source>
        <dbReference type="ARBA" id="ARBA00022832"/>
    </source>
</evidence>
<keyword evidence="6 12" id="KW-0521">NADP</keyword>
<evidence type="ECO:0000256" key="3">
    <source>
        <dbReference type="ARBA" id="ARBA00022692"/>
    </source>
</evidence>
<dbReference type="PROSITE" id="PS00061">
    <property type="entry name" value="ADH_SHORT"/>
    <property type="match status" value="1"/>
</dbReference>
<dbReference type="Gene3D" id="3.40.50.720">
    <property type="entry name" value="NAD(P)-binding Rossmann-like Domain"/>
    <property type="match status" value="1"/>
</dbReference>
<feature type="active site" description="Proton acceptor" evidence="12">
    <location>
        <position position="225"/>
    </location>
</feature>
<dbReference type="InterPro" id="IPR002347">
    <property type="entry name" value="SDR_fam"/>
</dbReference>
<dbReference type="AlphaFoldDB" id="A0A2T0FDF6"/>
<evidence type="ECO:0000256" key="12">
    <source>
        <dbReference type="HAMAP-Rule" id="MF_03107"/>
    </source>
</evidence>
<dbReference type="RefSeq" id="XP_024662978.1">
    <property type="nucleotide sequence ID" value="XM_024807210.1"/>
</dbReference>
<dbReference type="GO" id="GO:0005789">
    <property type="term" value="C:endoplasmic reticulum membrane"/>
    <property type="evidence" value="ECO:0007669"/>
    <property type="project" value="UniProtKB-SubCell"/>
</dbReference>
<evidence type="ECO:0000256" key="13">
    <source>
        <dbReference type="SAM" id="Phobius"/>
    </source>
</evidence>
<dbReference type="CDD" id="cd05356">
    <property type="entry name" value="17beta-HSD1_like_SDR_c"/>
    <property type="match status" value="1"/>
</dbReference>
<proteinExistence type="inferred from homology"/>
<evidence type="ECO:0000313" key="15">
    <source>
        <dbReference type="Proteomes" id="UP000238350"/>
    </source>
</evidence>
<evidence type="ECO:0000256" key="4">
    <source>
        <dbReference type="ARBA" id="ARBA00022824"/>
    </source>
</evidence>
<dbReference type="PANTHER" id="PTHR43086:SF2">
    <property type="entry name" value="HYDROXYSTEROID DEHYDROGENASE-LIKE PROTEIN 1"/>
    <property type="match status" value="1"/>
</dbReference>
<dbReference type="GO" id="GO:0030497">
    <property type="term" value="P:fatty acid elongation"/>
    <property type="evidence" value="ECO:0007669"/>
    <property type="project" value="UniProtKB-UniRule"/>
</dbReference>
<comment type="similarity">
    <text evidence="12">Belongs to the short-chain dehydrogenases/reductases (SDR) family.</text>
</comment>
<evidence type="ECO:0000256" key="7">
    <source>
        <dbReference type="ARBA" id="ARBA00022989"/>
    </source>
</evidence>
<reference evidence="14 15" key="1">
    <citation type="submission" date="2017-04" db="EMBL/GenBank/DDBJ databases">
        <title>Genome sequencing of [Candida] sorbophila.</title>
        <authorList>
            <person name="Ahn J.O."/>
        </authorList>
    </citation>
    <scope>NUCLEOTIDE SEQUENCE [LARGE SCALE GENOMIC DNA]</scope>
    <source>
        <strain evidence="14 15">DS02</strain>
    </source>
</reference>
<sequence length="349" mass="37579">MSFTAFTQSIVDLAVLNPLPGAVLAIITLFGVVKLGNLFGSYLAVLLDTLVRRGTPLTTYGSKAGAWAVVTGATAGIGEQFAHQLARAGFKVLLVSRTQSKLDAVASELKEKYSGEVATFALDAASAGDKEYSQLAAFVDDLEGGVGVLVNNVGQSHEMPVPFAETTKEEMHQIIQINNVATLEITRAVIPALQKSIKTKKSKRALILTMGSFAGLTPTPLLATYSGSKAFLQGWSSALGAELAPEGIDVELVVSYLVTSNMSKIRRTSAMIPSPKAFVKATLRSLNRRGGAQERAYTSTPFWSHGLLHWWIENALGVYSRIVAVFNRKMHVDIRRRALRKIAKSANTQ</sequence>
<keyword evidence="8 12" id="KW-0560">Oxidoreductase</keyword>
<keyword evidence="9 12" id="KW-0443">Lipid metabolism</keyword>
<gene>
    <name evidence="14" type="ORF">B9G98_00652</name>
</gene>
<evidence type="ECO:0000256" key="9">
    <source>
        <dbReference type="ARBA" id="ARBA00023098"/>
    </source>
</evidence>
<keyword evidence="2 12" id="KW-0444">Lipid biosynthesis</keyword>
<comment type="function">
    <text evidence="12">Component of the microsomal membrane bound fatty acid elongation system, which produces the 26-carbon very long-chain fatty acids (VLCFA) from palmitate. Catalyzes the reduction of the 3-ketoacyl-CoA intermediate that is formed in each cycle of fatty acid elongation. VLCFAs serve as precursors for ceramide and sphingolipids.</text>
</comment>
<keyword evidence="11 12" id="KW-0275">Fatty acid biosynthesis</keyword>
<accession>A0A2T0FDF6</accession>
<dbReference type="Proteomes" id="UP000238350">
    <property type="component" value="Unassembled WGS sequence"/>
</dbReference>
<dbReference type="UniPathway" id="UPA00094"/>
<keyword evidence="3 12" id="KW-0812">Transmembrane</keyword>
<evidence type="ECO:0000256" key="10">
    <source>
        <dbReference type="ARBA" id="ARBA00023136"/>
    </source>
</evidence>
<evidence type="ECO:0000313" key="14">
    <source>
        <dbReference type="EMBL" id="PRT53032.1"/>
    </source>
</evidence>
<dbReference type="PRINTS" id="PR00081">
    <property type="entry name" value="GDHRDH"/>
</dbReference>
<dbReference type="STRING" id="45607.A0A2T0FDF6"/>
<evidence type="ECO:0000256" key="1">
    <source>
        <dbReference type="ARBA" id="ARBA00005194"/>
    </source>
</evidence>
<dbReference type="InterPro" id="IPR036291">
    <property type="entry name" value="NAD(P)-bd_dom_sf"/>
</dbReference>
<evidence type="ECO:0000256" key="6">
    <source>
        <dbReference type="ARBA" id="ARBA00022857"/>
    </source>
</evidence>
<keyword evidence="4 12" id="KW-0256">Endoplasmic reticulum</keyword>
<comment type="pathway">
    <text evidence="1">Lipid metabolism; fatty acid biosynthesis.</text>
</comment>
<evidence type="ECO:0000256" key="11">
    <source>
        <dbReference type="ARBA" id="ARBA00023160"/>
    </source>
</evidence>
<dbReference type="GO" id="GO:0045703">
    <property type="term" value="F:ketoreductase activity"/>
    <property type="evidence" value="ECO:0007669"/>
    <property type="project" value="UniProtKB-UniRule"/>
</dbReference>
<organism evidence="14 15">
    <name type="scientific">Wickerhamiella sorbophila</name>
    <dbReference type="NCBI Taxonomy" id="45607"/>
    <lineage>
        <taxon>Eukaryota</taxon>
        <taxon>Fungi</taxon>
        <taxon>Dikarya</taxon>
        <taxon>Ascomycota</taxon>
        <taxon>Saccharomycotina</taxon>
        <taxon>Dipodascomycetes</taxon>
        <taxon>Dipodascales</taxon>
        <taxon>Trichomonascaceae</taxon>
        <taxon>Wickerhamiella</taxon>
    </lineage>
</organism>
<dbReference type="InterPro" id="IPR020904">
    <property type="entry name" value="Sc_DH/Rdtase_CS"/>
</dbReference>
<keyword evidence="10 12" id="KW-0472">Membrane</keyword>
<dbReference type="EMBL" id="NDIQ01000001">
    <property type="protein sequence ID" value="PRT53032.1"/>
    <property type="molecule type" value="Genomic_DNA"/>
</dbReference>
<dbReference type="GO" id="GO:0141040">
    <property type="term" value="F:very-long-chain 3-oxoacyl-CoA reductase activity"/>
    <property type="evidence" value="ECO:0007669"/>
    <property type="project" value="UniProtKB-EC"/>
</dbReference>
<feature type="transmembrane region" description="Helical" evidence="13">
    <location>
        <begin position="22"/>
        <end position="47"/>
    </location>
</feature>
<comment type="subcellular location">
    <subcellularLocation>
        <location evidence="12">Endoplasmic reticulum membrane</location>
        <topology evidence="12">Single-pass membrane protein</topology>
    </subcellularLocation>
</comment>
<evidence type="ECO:0000256" key="2">
    <source>
        <dbReference type="ARBA" id="ARBA00022516"/>
    </source>
</evidence>
<keyword evidence="5 12" id="KW-0276">Fatty acid metabolism</keyword>
<comment type="catalytic activity">
    <reaction evidence="12">
        <text>a very-long-chain (3R)-3-hydroxyacyl-CoA + NADP(+) = a very-long-chain 3-oxoacyl-CoA + NADPH + H(+)</text>
        <dbReference type="Rhea" id="RHEA:48680"/>
        <dbReference type="ChEBI" id="CHEBI:15378"/>
        <dbReference type="ChEBI" id="CHEBI:57783"/>
        <dbReference type="ChEBI" id="CHEBI:58349"/>
        <dbReference type="ChEBI" id="CHEBI:85440"/>
        <dbReference type="ChEBI" id="CHEBI:90725"/>
        <dbReference type="EC" id="1.1.1.330"/>
    </reaction>
</comment>